<dbReference type="PANTHER" id="PTHR33110">
    <property type="entry name" value="F-BOX/KELCH-REPEAT PROTEIN-RELATED"/>
    <property type="match status" value="1"/>
</dbReference>
<dbReference type="FunCoup" id="A0A0Q3F2M4">
    <property type="interactions" value="3"/>
</dbReference>
<dbReference type="InterPro" id="IPR005174">
    <property type="entry name" value="KIB1-4_b-propeller"/>
</dbReference>
<feature type="domain" description="KIB1-4 beta-propeller" evidence="1">
    <location>
        <begin position="77"/>
        <end position="364"/>
    </location>
</feature>
<dbReference type="Pfam" id="PF12937">
    <property type="entry name" value="F-box-like"/>
    <property type="match status" value="1"/>
</dbReference>
<protein>
    <submittedName>
        <fullName evidence="3 4">Uncharacterized protein</fullName>
    </submittedName>
</protein>
<keyword evidence="5" id="KW-1185">Reference proteome</keyword>
<evidence type="ECO:0000259" key="1">
    <source>
        <dbReference type="Pfam" id="PF03478"/>
    </source>
</evidence>
<dbReference type="EnsemblPlants" id="KQJ93711">
    <property type="protein sequence ID" value="KQJ93711"/>
    <property type="gene ID" value="BRADI_3g06252v3"/>
</dbReference>
<evidence type="ECO:0000259" key="2">
    <source>
        <dbReference type="Pfam" id="PF12937"/>
    </source>
</evidence>
<dbReference type="KEGG" id="bdi:104583952"/>
<dbReference type="Pfam" id="PF03478">
    <property type="entry name" value="Beta-prop_KIB1-4"/>
    <property type="match status" value="1"/>
</dbReference>
<evidence type="ECO:0000313" key="4">
    <source>
        <dbReference type="EnsemblPlants" id="KQJ93711"/>
    </source>
</evidence>
<dbReference type="OrthoDB" id="581290at2759"/>
<dbReference type="Gramene" id="KQJ93711">
    <property type="protein sequence ID" value="KQJ93711"/>
    <property type="gene ID" value="BRADI_3g06252v3"/>
</dbReference>
<sequence>MAMASPPWASLNENILGDIFRSLPSFTDLASASQVCRDWRSVALQRENHPLPALPWLLMPSTASTSHFRLFGRTTHHATPHVPVGARFCGSFPGGWFVVALRQAPPGGRYALLNLHSGEKIALPDNMGAPVKSSTGIQHYSTYAVVAIHAAALSAAPTRDGAYIVAAITSSQTNIAFWRPGMAHWSPPLHTEVDRRASWAYKMIPTGTEDGFMEDVVHYRRRDLERFCVLTSTERLFFYEPVNATDGTLTMRHTVRIRMFHAVGGTPAGPGELVARYLVVSGEDLLIVRRYASLPFAPDRIGLHVFRLREEGQPQDSCFWRNCSSLELRGQVLFLGRGCSRAYTYTTAVHRHPGGYIYLLDAERFRGLTAVDFRCSDTGRCDYRHFLLQIRRVLPRGPASDCSPWIWFFH</sequence>
<dbReference type="SUPFAM" id="SSF81383">
    <property type="entry name" value="F-box domain"/>
    <property type="match status" value="1"/>
</dbReference>
<evidence type="ECO:0000313" key="5">
    <source>
        <dbReference type="Proteomes" id="UP000008810"/>
    </source>
</evidence>
<gene>
    <name evidence="4" type="primary">LOC104583952</name>
    <name evidence="3" type="ORF">BRADI_3g06252v3</name>
</gene>
<proteinExistence type="predicted"/>
<evidence type="ECO:0000313" key="3">
    <source>
        <dbReference type="EMBL" id="KQJ93711.1"/>
    </source>
</evidence>
<dbReference type="RefSeq" id="XP_010236297.1">
    <property type="nucleotide sequence ID" value="XM_010237995.1"/>
</dbReference>
<feature type="domain" description="F-box" evidence="2">
    <location>
        <begin position="14"/>
        <end position="44"/>
    </location>
</feature>
<dbReference type="PANTHER" id="PTHR33110:SF84">
    <property type="entry name" value="F-BOX DOMAIN-CONTAINING PROTEIN"/>
    <property type="match status" value="1"/>
</dbReference>
<dbReference type="AlphaFoldDB" id="A0A0Q3F2M4"/>
<reference evidence="4" key="3">
    <citation type="submission" date="2018-08" db="UniProtKB">
        <authorList>
            <consortium name="EnsemblPlants"/>
        </authorList>
    </citation>
    <scope>IDENTIFICATION</scope>
    <source>
        <strain evidence="4">cv. Bd21</strain>
    </source>
</reference>
<name>A0A0Q3F2M4_BRADI</name>
<dbReference type="GeneID" id="104583952"/>
<accession>A0A0Q3F2M4</accession>
<dbReference type="EMBL" id="CM000882">
    <property type="protein sequence ID" value="KQJ93711.1"/>
    <property type="molecule type" value="Genomic_DNA"/>
</dbReference>
<dbReference type="InterPro" id="IPR036047">
    <property type="entry name" value="F-box-like_dom_sf"/>
</dbReference>
<reference evidence="3" key="2">
    <citation type="submission" date="2017-06" db="EMBL/GenBank/DDBJ databases">
        <title>WGS assembly of Brachypodium distachyon.</title>
        <authorList>
            <consortium name="The International Brachypodium Initiative"/>
            <person name="Lucas S."/>
            <person name="Harmon-Smith M."/>
            <person name="Lail K."/>
            <person name="Tice H."/>
            <person name="Grimwood J."/>
            <person name="Bruce D."/>
            <person name="Barry K."/>
            <person name="Shu S."/>
            <person name="Lindquist E."/>
            <person name="Wang M."/>
            <person name="Pitluck S."/>
            <person name="Vogel J.P."/>
            <person name="Garvin D.F."/>
            <person name="Mockler T.C."/>
            <person name="Schmutz J."/>
            <person name="Rokhsar D."/>
            <person name="Bevan M.W."/>
        </authorList>
    </citation>
    <scope>NUCLEOTIDE SEQUENCE</scope>
    <source>
        <strain evidence="3">Bd21</strain>
    </source>
</reference>
<dbReference type="Gene3D" id="1.20.1280.50">
    <property type="match status" value="1"/>
</dbReference>
<reference evidence="3 4" key="1">
    <citation type="journal article" date="2010" name="Nature">
        <title>Genome sequencing and analysis of the model grass Brachypodium distachyon.</title>
        <authorList>
            <consortium name="International Brachypodium Initiative"/>
        </authorList>
    </citation>
    <scope>NUCLEOTIDE SEQUENCE [LARGE SCALE GENOMIC DNA]</scope>
    <source>
        <strain evidence="3 4">Bd21</strain>
    </source>
</reference>
<dbReference type="Proteomes" id="UP000008810">
    <property type="component" value="Chromosome 3"/>
</dbReference>
<organism evidence="3">
    <name type="scientific">Brachypodium distachyon</name>
    <name type="common">Purple false brome</name>
    <name type="synonym">Trachynia distachya</name>
    <dbReference type="NCBI Taxonomy" id="15368"/>
    <lineage>
        <taxon>Eukaryota</taxon>
        <taxon>Viridiplantae</taxon>
        <taxon>Streptophyta</taxon>
        <taxon>Embryophyta</taxon>
        <taxon>Tracheophyta</taxon>
        <taxon>Spermatophyta</taxon>
        <taxon>Magnoliopsida</taxon>
        <taxon>Liliopsida</taxon>
        <taxon>Poales</taxon>
        <taxon>Poaceae</taxon>
        <taxon>BOP clade</taxon>
        <taxon>Pooideae</taxon>
        <taxon>Stipodae</taxon>
        <taxon>Brachypodieae</taxon>
        <taxon>Brachypodium</taxon>
    </lineage>
</organism>
<dbReference type="InterPro" id="IPR001810">
    <property type="entry name" value="F-box_dom"/>
</dbReference>